<keyword evidence="1" id="KW-0472">Membrane</keyword>
<feature type="transmembrane region" description="Helical" evidence="1">
    <location>
        <begin position="37"/>
        <end position="64"/>
    </location>
</feature>
<evidence type="ECO:0008006" key="4">
    <source>
        <dbReference type="Google" id="ProtNLM"/>
    </source>
</evidence>
<dbReference type="InParanoid" id="E4XJJ3"/>
<gene>
    <name evidence="2" type="ORF">GSOID_T00012791001</name>
</gene>
<dbReference type="EMBL" id="FN653061">
    <property type="protein sequence ID" value="CBY10636.1"/>
    <property type="molecule type" value="Genomic_DNA"/>
</dbReference>
<keyword evidence="1" id="KW-0812">Transmembrane</keyword>
<evidence type="ECO:0000313" key="3">
    <source>
        <dbReference type="Proteomes" id="UP000001307"/>
    </source>
</evidence>
<organism evidence="2">
    <name type="scientific">Oikopleura dioica</name>
    <name type="common">Tunicate</name>
    <dbReference type="NCBI Taxonomy" id="34765"/>
    <lineage>
        <taxon>Eukaryota</taxon>
        <taxon>Metazoa</taxon>
        <taxon>Chordata</taxon>
        <taxon>Tunicata</taxon>
        <taxon>Appendicularia</taxon>
        <taxon>Copelata</taxon>
        <taxon>Oikopleuridae</taxon>
        <taxon>Oikopleura</taxon>
    </lineage>
</organism>
<accession>E4XJJ3</accession>
<proteinExistence type="predicted"/>
<protein>
    <recommendedName>
        <fullName evidence="4">EGF-like domain-containing protein</fullName>
    </recommendedName>
</protein>
<sequence>MFNCTISCVHGECVEMMNKRQICNCNAFYEGEACDSIWKFIICLTVFSIGFWGIIATMCTVVGAEDPLSAKNNLLETEFSDDEETSSNLWEADLSDSRFDSRQGCSGSNRERQERCYFGIEKTAKII</sequence>
<keyword evidence="1" id="KW-1133">Transmembrane helix</keyword>
<reference evidence="2" key="1">
    <citation type="journal article" date="2010" name="Science">
        <title>Plasticity of animal genome architecture unmasked by rapid evolution of a pelagic tunicate.</title>
        <authorList>
            <person name="Denoeud F."/>
            <person name="Henriet S."/>
            <person name="Mungpakdee S."/>
            <person name="Aury J.M."/>
            <person name="Da Silva C."/>
            <person name="Brinkmann H."/>
            <person name="Mikhaleva J."/>
            <person name="Olsen L.C."/>
            <person name="Jubin C."/>
            <person name="Canestro C."/>
            <person name="Bouquet J.M."/>
            <person name="Danks G."/>
            <person name="Poulain J."/>
            <person name="Campsteijn C."/>
            <person name="Adamski M."/>
            <person name="Cross I."/>
            <person name="Yadetie F."/>
            <person name="Muffato M."/>
            <person name="Louis A."/>
            <person name="Butcher S."/>
            <person name="Tsagkogeorga G."/>
            <person name="Konrad A."/>
            <person name="Singh S."/>
            <person name="Jensen M.F."/>
            <person name="Cong E.H."/>
            <person name="Eikeseth-Otteraa H."/>
            <person name="Noel B."/>
            <person name="Anthouard V."/>
            <person name="Porcel B.M."/>
            <person name="Kachouri-Lafond R."/>
            <person name="Nishino A."/>
            <person name="Ugolini M."/>
            <person name="Chourrout P."/>
            <person name="Nishida H."/>
            <person name="Aasland R."/>
            <person name="Huzurbazar S."/>
            <person name="Westhof E."/>
            <person name="Delsuc F."/>
            <person name="Lehrach H."/>
            <person name="Reinhardt R."/>
            <person name="Weissenbach J."/>
            <person name="Roy S.W."/>
            <person name="Artiguenave F."/>
            <person name="Postlethwait J.H."/>
            <person name="Manak J.R."/>
            <person name="Thompson E.M."/>
            <person name="Jaillon O."/>
            <person name="Du Pasquier L."/>
            <person name="Boudinot P."/>
            <person name="Liberles D.A."/>
            <person name="Volff J.N."/>
            <person name="Philippe H."/>
            <person name="Lenhard B."/>
            <person name="Roest Crollius H."/>
            <person name="Wincker P."/>
            <person name="Chourrout D."/>
        </authorList>
    </citation>
    <scope>NUCLEOTIDE SEQUENCE [LARGE SCALE GENOMIC DNA]</scope>
</reference>
<evidence type="ECO:0000256" key="1">
    <source>
        <dbReference type="SAM" id="Phobius"/>
    </source>
</evidence>
<evidence type="ECO:0000313" key="2">
    <source>
        <dbReference type="EMBL" id="CBY10636.1"/>
    </source>
</evidence>
<dbReference type="Proteomes" id="UP000001307">
    <property type="component" value="Unassembled WGS sequence"/>
</dbReference>
<name>E4XJJ3_OIKDI</name>
<dbReference type="AlphaFoldDB" id="E4XJJ3"/>
<keyword evidence="3" id="KW-1185">Reference proteome</keyword>